<reference evidence="7" key="1">
    <citation type="journal article" date="2023" name="Insect Mol. Biol.">
        <title>Genome sequencing provides insights into the evolution of gene families encoding plant cell wall-degrading enzymes in longhorned beetles.</title>
        <authorList>
            <person name="Shin N.R."/>
            <person name="Okamura Y."/>
            <person name="Kirsch R."/>
            <person name="Pauchet Y."/>
        </authorList>
    </citation>
    <scope>NUCLEOTIDE SEQUENCE</scope>
    <source>
        <strain evidence="7">MMC_N1</strain>
    </source>
</reference>
<comment type="similarity">
    <text evidence="1">Belongs to the glycosyl hydrolase 1 family.</text>
</comment>
<evidence type="ECO:0000256" key="6">
    <source>
        <dbReference type="SAM" id="SignalP"/>
    </source>
</evidence>
<evidence type="ECO:0000256" key="2">
    <source>
        <dbReference type="ARBA" id="ARBA00012744"/>
    </source>
</evidence>
<dbReference type="EC" id="3.2.1.21" evidence="2"/>
<keyword evidence="3" id="KW-0378">Hydrolase</keyword>
<feature type="active site" description="Nucleophile" evidence="5">
    <location>
        <position position="394"/>
    </location>
</feature>
<dbReference type="Proteomes" id="UP001162164">
    <property type="component" value="Unassembled WGS sequence"/>
</dbReference>
<keyword evidence="6" id="KW-0732">Signal</keyword>
<feature type="chain" id="PRO_5045042700" description="beta-glucosidase" evidence="6">
    <location>
        <begin position="16"/>
        <end position="2371"/>
    </location>
</feature>
<evidence type="ECO:0000256" key="4">
    <source>
        <dbReference type="ARBA" id="ARBA00023295"/>
    </source>
</evidence>
<feature type="signal peptide" evidence="6">
    <location>
        <begin position="1"/>
        <end position="15"/>
    </location>
</feature>
<organism evidence="7 8">
    <name type="scientific">Molorchus minor</name>
    <dbReference type="NCBI Taxonomy" id="1323400"/>
    <lineage>
        <taxon>Eukaryota</taxon>
        <taxon>Metazoa</taxon>
        <taxon>Ecdysozoa</taxon>
        <taxon>Arthropoda</taxon>
        <taxon>Hexapoda</taxon>
        <taxon>Insecta</taxon>
        <taxon>Pterygota</taxon>
        <taxon>Neoptera</taxon>
        <taxon>Endopterygota</taxon>
        <taxon>Coleoptera</taxon>
        <taxon>Polyphaga</taxon>
        <taxon>Cucujiformia</taxon>
        <taxon>Chrysomeloidea</taxon>
        <taxon>Cerambycidae</taxon>
        <taxon>Lamiinae</taxon>
        <taxon>Monochamini</taxon>
        <taxon>Molorchus</taxon>
    </lineage>
</organism>
<dbReference type="PRINTS" id="PR00131">
    <property type="entry name" value="GLHYDRLASE1"/>
</dbReference>
<keyword evidence="8" id="KW-1185">Reference proteome</keyword>
<protein>
    <recommendedName>
        <fullName evidence="2">beta-glucosidase</fullName>
        <ecNumber evidence="2">3.2.1.21</ecNumber>
    </recommendedName>
</protein>
<accession>A0ABQ9K0T7</accession>
<dbReference type="SUPFAM" id="SSF51445">
    <property type="entry name" value="(Trans)glycosidases"/>
    <property type="match status" value="5"/>
</dbReference>
<evidence type="ECO:0000313" key="7">
    <source>
        <dbReference type="EMBL" id="KAJ8983484.1"/>
    </source>
</evidence>
<dbReference type="PANTHER" id="PTHR10353:SF36">
    <property type="entry name" value="LP05116P"/>
    <property type="match status" value="1"/>
</dbReference>
<dbReference type="InterPro" id="IPR018120">
    <property type="entry name" value="Glyco_hydro_1_AS"/>
</dbReference>
<keyword evidence="4" id="KW-0326">Glycosidase</keyword>
<gene>
    <name evidence="7" type="ORF">NQ317_014943</name>
</gene>
<evidence type="ECO:0000256" key="5">
    <source>
        <dbReference type="PROSITE-ProRule" id="PRU10055"/>
    </source>
</evidence>
<dbReference type="Pfam" id="PF00232">
    <property type="entry name" value="Glyco_hydro_1"/>
    <property type="match status" value="5"/>
</dbReference>
<dbReference type="Gene3D" id="3.20.20.80">
    <property type="entry name" value="Glycosidases"/>
    <property type="match status" value="6"/>
</dbReference>
<dbReference type="PANTHER" id="PTHR10353">
    <property type="entry name" value="GLYCOSYL HYDROLASE"/>
    <property type="match status" value="1"/>
</dbReference>
<sequence>MVVLILLLFISYGSTYDINSRYFPENFKFGVANAATQIEGAWDEDGKGENIWDHFAHTYPEKISDHSAPDVAADSYHKYKEDVALVKEMGLYHYRLSIAWSRILPTGYPDQVNQKGVDYYTNLLTELKESGIEAMVTLYHWDLPQPLEEELGGWQNSKTADLFAEYANICFQLFGDYVKMWATINEPRQVCEAGYGTGQYAPGVVSSGIGDYICAYNLLLAHAKAYHIYDENYRATQGGRISMVIDTHWFEPGSDSEKDQEASERILQFYFGLYANPIYKGNWPQVVIDRIANRSQLEGYPKSRLPEFTQEQIDYINGTYDYLPFNHYTTKMANWTGERAIGNASFGNDISVATWDITELPTYGARFAVVPWGIRKLLVWLKKTYGDLEIVITENGLSDLTGDLEDDNRIYYLQNYMSNCLDAIYEDGVNLTTYTVWSIIDDWEWNNGYRLGDEINSRYFPKNFKFGVANAATQIEGAWDEDGKGENIWDHFAHTYPEKISDHTAPEIAADSYHKYKEDVALVKAMGLDHYRLSIAWSRILPTGYPDEINQKGIEYYKNLLAELKANDIEPMVTLYHWDLPQPLEEELGGWQNTKTAELFGEYARICFREFGDDIKLWLTINEPKQVCEAGYASGVYAPGVVSPGIGDYQCAYNVLLAHANAFHIYDDEFRATQGGRLSMAIDSQWFEPGSYSDADKEAAERAIQFNYGLYGNPIYKGNWPQIVIDRVGNRSLLEGYSKSRLPEFTQEQIDFINGTYDYLALNHYTSIMVNWTSERPIDSPSFGHDLSVTTYAMPDWVSNGGHWLYDLEMVIKCLICKAPFKQGENRSFHSSETEDLDKEKILVWLKNTYGDLDIAITENGMSDLNGTMVDDHRINYFLHCLSNCLDAIYEDGVNLVYYTAWSIIDDWEWNNGFKLKLGMYSVNFTDPERARTPRKSAPLADDDEINSRYFPTDFKFGVANAATQIEGAWDEDGKGETIWDHFVHTFPDKISDGSTPDVAADSYHKYKEDVALIKAMGLDYYRLSIAWSRILPTGYPDEINQKGVDYYTNLFVELKENGIEPMVTLYHWDLPQPLEEELGGWLNSKTADLFSEYAKICFELFGEYVKAWVTINEPKQVCDSGYDRGHFAPGIVSYGIGGYRCAYNVLLAHAKAYHVYDENFRTEQGGKIAMVLDSSWYEPGSDSEADQEASERIMQFYYGLYANPIVHGNWPQIVIDRIGNRSQLEGFAQSRLPVFTQEEIDYIKGTYDYLALNHYTTTMVNGTSEEEIGTPSCSADRSVLEWNNPEWTKNGSSWIYVVPWGLRRELGWLKKTYGDVEIIITENGLSDQSGVMEDDHRIAYFQGYLSSCLDAIYEDGVNLTAYIAWSIIDDWEWTGGIWVRIANISLTKLGMYAVNFSDPERTRTPRKSASFFTNVVKTRLAQGTTNITFSHIVISFSLADDDEINSRYFPSGFKFGVANAATQIEGAWDEDGKGETIWDHYAHNFPDKISDHSTPDIAADSYHKYKEDVALVKAMGLDYYRLSIAWSRILPTGYPDEINQKGVDYYTNLLTELKENGIEPMVTLYHWDLPQPLEEELGGWLNSQTADLFAEYADICFEKFGEYVKVWTTINEPKQVCEAGYGAGYYAPGVYSPGVGDYQCAYNVLLAHAKAYHIYDDNYRETQGGKVSMVIDSLWFEPGSDSDADQEASERIMQFSYGLYGNPIVHGNWPQVVIDRVGNRSQLEGFAQSRLPAFTQEQIDYIKGTSDYLALNHYSTAMVNGTSEAAIGDPSYGADMSVLEWHKPEWPNNGSSWFYTYLSSCLDAIYEDGVNLTTYVAWSIIDDWEWTGGYGNDFPSTAPVASDVTGAPTSQPPGDSVSYREHGWIKGQGLEPRAPTVHEGPAGALLLQNALDVGAYVGKHRIASVLWIDTSTITKNMVAAWLDGTSDIKCSLADDINSRYFPENFKLGVANAATQIEGAWDEDGKGETIWDHFAHTFPDKISDRSAPDVAADSYHKYKEDVALVKAMGLDYYRLSIAWSRILPTGYPDEINQKGVDYYTNLLAELKENDIEPMVTLYHWDLPQPLEEELGGWLNSKTADLFGEYAKICFELFGEYVKAWVTINEPKQVCEAGYDLGYYAPGVVSSGIGGYRCAYNVLLAHAKALHQLLITIGKIAMVIDSSWYEPGSDSEADQEASERIMQFYYGLYANPIVHGNWPQVVIDRVGNRSQLEGFAQSRLPVFTQEEIDYIKGTYDYLALNHYTTIMVNGTSEAEIGSPSCQADRSVLEWNNPEWTNNDSSSINVVPWGLRRELGWLKKTYGDVEIIITENGLSDHSGVMEDDHRIAYFQGYLSSCLDAIYEDGVNLTAYIAWSIIDDWEWTGGYGTLKNIN</sequence>
<proteinExistence type="inferred from homology"/>
<evidence type="ECO:0000313" key="8">
    <source>
        <dbReference type="Proteomes" id="UP001162164"/>
    </source>
</evidence>
<dbReference type="InterPro" id="IPR017853">
    <property type="entry name" value="GH"/>
</dbReference>
<feature type="active site" description="Nucleophile" evidence="5">
    <location>
        <position position="1323"/>
    </location>
</feature>
<dbReference type="PROSITE" id="PS00572">
    <property type="entry name" value="GLYCOSYL_HYDROL_F1_1"/>
    <property type="match status" value="3"/>
</dbReference>
<dbReference type="EMBL" id="JAPWTJ010000073">
    <property type="protein sequence ID" value="KAJ8983484.1"/>
    <property type="molecule type" value="Genomic_DNA"/>
</dbReference>
<feature type="active site" description="Nucleophile" evidence="5">
    <location>
        <position position="2309"/>
    </location>
</feature>
<name>A0ABQ9K0T7_9CUCU</name>
<evidence type="ECO:0000256" key="3">
    <source>
        <dbReference type="ARBA" id="ARBA00022801"/>
    </source>
</evidence>
<comment type="caution">
    <text evidence="7">The sequence shown here is derived from an EMBL/GenBank/DDBJ whole genome shotgun (WGS) entry which is preliminary data.</text>
</comment>
<evidence type="ECO:0000256" key="1">
    <source>
        <dbReference type="ARBA" id="ARBA00010838"/>
    </source>
</evidence>
<dbReference type="InterPro" id="IPR001360">
    <property type="entry name" value="Glyco_hydro_1"/>
</dbReference>